<name>A0A0N9N4B6_9EURY</name>
<dbReference type="SUPFAM" id="SSF89807">
    <property type="entry name" value="Dodecin-like"/>
    <property type="match status" value="1"/>
</dbReference>
<dbReference type="Pfam" id="PF07311">
    <property type="entry name" value="Dodecin"/>
    <property type="match status" value="1"/>
</dbReference>
<evidence type="ECO:0000313" key="1">
    <source>
        <dbReference type="EMBL" id="ALG82544.1"/>
    </source>
</evidence>
<dbReference type="InterPro" id="IPR025543">
    <property type="entry name" value="Dodecin-like"/>
</dbReference>
<accession>A0A0N9N4B6</accession>
<dbReference type="NCBIfam" id="NF041389">
    <property type="entry name" value="dodecin_Halo"/>
    <property type="match status" value="1"/>
</dbReference>
<dbReference type="InterPro" id="IPR036694">
    <property type="entry name" value="Dodecin-like_sf"/>
</dbReference>
<protein>
    <recommendedName>
        <fullName evidence="3">Dodecin</fullName>
    </recommendedName>
</protein>
<sequence length="79" mass="8788">MGNFITTEDKITDMVFKKIVLRGTSEESYEAATDAALDRAEETLDEVKWAEVIDQGVELAGVGREYQVELEVAFEVESA</sequence>
<dbReference type="EMBL" id="CP011564">
    <property type="protein sequence ID" value="ALG82544.1"/>
    <property type="molecule type" value="Genomic_DNA"/>
</dbReference>
<gene>
    <name evidence="1" type="ORF">HLASA_1661</name>
</gene>
<dbReference type="KEGG" id="hsf:HLASA_1661"/>
<dbReference type="InterPro" id="IPR009923">
    <property type="entry name" value="Dodecin"/>
</dbReference>
<dbReference type="STRING" id="1604004.HLASA_1661"/>
<evidence type="ECO:0008006" key="3">
    <source>
        <dbReference type="Google" id="ProtNLM"/>
    </source>
</evidence>
<reference evidence="2" key="1">
    <citation type="submission" date="2015-05" db="EMBL/GenBank/DDBJ databases">
        <title>Complete genome sequence of Halanaeroarchaeum sulfurireducens type strain M27-SA2, a sulfate-reducer haloarchaeon from marine anoxic lake Medee.</title>
        <authorList>
            <person name="Messina E."/>
            <person name="Kublanov I.V."/>
            <person name="Toshchakov S."/>
            <person name="Arcadi E."/>
            <person name="La Spada G."/>
            <person name="La Cono V."/>
            <person name="Yakimov M.M."/>
        </authorList>
    </citation>
    <scope>NUCLEOTIDE SEQUENCE [LARGE SCALE GENOMIC DNA]</scope>
    <source>
        <strain evidence="2">M27-SA2</strain>
    </source>
</reference>
<dbReference type="Proteomes" id="UP000060390">
    <property type="component" value="Chromosome"/>
</dbReference>
<evidence type="ECO:0000313" key="2">
    <source>
        <dbReference type="Proteomes" id="UP000060390"/>
    </source>
</evidence>
<organism evidence="1 2">
    <name type="scientific">Halanaeroarchaeum sulfurireducens</name>
    <dbReference type="NCBI Taxonomy" id="1604004"/>
    <lineage>
        <taxon>Archaea</taxon>
        <taxon>Methanobacteriati</taxon>
        <taxon>Methanobacteriota</taxon>
        <taxon>Stenosarchaea group</taxon>
        <taxon>Halobacteria</taxon>
        <taxon>Halobacteriales</taxon>
        <taxon>Halobacteriaceae</taxon>
        <taxon>Halanaeroarchaeum</taxon>
    </lineage>
</organism>
<reference evidence="1 2" key="2">
    <citation type="journal article" date="2016" name="Stand. Genomic Sci.">
        <title>Complete genome sequence of 'Halanaeroarchaeum sulfurireducens' M27-SA2, a sulfur-reducing and acetate-oxidizing haloarchaeon from the deep-sea hypersaline anoxic lake Medee.</title>
        <authorList>
            <person name="Messina E."/>
            <person name="Sorokin D.Y."/>
            <person name="Kublanov I.V."/>
            <person name="Toshchakov S."/>
            <person name="Lopatina A."/>
            <person name="Arcadi E."/>
            <person name="Smedile F."/>
            <person name="La Spada G."/>
            <person name="La Cono V."/>
            <person name="Yakimov M.M."/>
        </authorList>
    </citation>
    <scope>NUCLEOTIDE SEQUENCE [LARGE SCALE GENOMIC DNA]</scope>
    <source>
        <strain evidence="1 2">M27-SA2</strain>
    </source>
</reference>
<dbReference type="PANTHER" id="PTHR39324:SF1">
    <property type="entry name" value="CALCIUM DODECIN"/>
    <property type="match status" value="1"/>
</dbReference>
<proteinExistence type="predicted"/>
<dbReference type="AlphaFoldDB" id="A0A0N9N4B6"/>
<dbReference type="PANTHER" id="PTHR39324">
    <property type="entry name" value="CALCIUM DODECIN"/>
    <property type="match status" value="1"/>
</dbReference>
<dbReference type="Gene3D" id="3.30.1660.10">
    <property type="entry name" value="Flavin-binding protein dodecin"/>
    <property type="match status" value="1"/>
</dbReference>